<protein>
    <recommendedName>
        <fullName evidence="4">BTB domain-containing protein</fullName>
    </recommendedName>
</protein>
<dbReference type="GeneID" id="37068790"/>
<reference evidence="2 3" key="1">
    <citation type="submission" date="2016-12" db="EMBL/GenBank/DDBJ databases">
        <title>The genomes of Aspergillus section Nigri reveals drivers in fungal speciation.</title>
        <authorList>
            <consortium name="DOE Joint Genome Institute"/>
            <person name="Vesth T.C."/>
            <person name="Nybo J."/>
            <person name="Theobald S."/>
            <person name="Brandl J."/>
            <person name="Frisvad J.C."/>
            <person name="Nielsen K.F."/>
            <person name="Lyhne E.K."/>
            <person name="Kogle M.E."/>
            <person name="Kuo A."/>
            <person name="Riley R."/>
            <person name="Clum A."/>
            <person name="Nolan M."/>
            <person name="Lipzen A."/>
            <person name="Salamov A."/>
            <person name="Henrissat B."/>
            <person name="Wiebenga A."/>
            <person name="De Vries R.P."/>
            <person name="Grigoriev I.V."/>
            <person name="Mortensen U.H."/>
            <person name="Andersen M.R."/>
            <person name="Baker S.E."/>
        </authorList>
    </citation>
    <scope>NUCLEOTIDE SEQUENCE [LARGE SCALE GENOMIC DNA]</scope>
    <source>
        <strain evidence="2 3">CBS 117.55</strain>
    </source>
</reference>
<dbReference type="OrthoDB" id="5275938at2759"/>
<evidence type="ECO:0000313" key="3">
    <source>
        <dbReference type="Proteomes" id="UP000247233"/>
    </source>
</evidence>
<comment type="caution">
    <text evidence="2">The sequence shown here is derived from an EMBL/GenBank/DDBJ whole genome shotgun (WGS) entry which is preliminary data.</text>
</comment>
<feature type="compositionally biased region" description="Acidic residues" evidence="1">
    <location>
        <begin position="49"/>
        <end position="60"/>
    </location>
</feature>
<evidence type="ECO:0008006" key="4">
    <source>
        <dbReference type="Google" id="ProtNLM"/>
    </source>
</evidence>
<dbReference type="AlphaFoldDB" id="A0A317WET5"/>
<name>A0A317WET5_9EURO</name>
<evidence type="ECO:0000256" key="1">
    <source>
        <dbReference type="SAM" id="MobiDB-lite"/>
    </source>
</evidence>
<organism evidence="2 3">
    <name type="scientific">Aspergillus heteromorphus CBS 117.55</name>
    <dbReference type="NCBI Taxonomy" id="1448321"/>
    <lineage>
        <taxon>Eukaryota</taxon>
        <taxon>Fungi</taxon>
        <taxon>Dikarya</taxon>
        <taxon>Ascomycota</taxon>
        <taxon>Pezizomycotina</taxon>
        <taxon>Eurotiomycetes</taxon>
        <taxon>Eurotiomycetidae</taxon>
        <taxon>Eurotiales</taxon>
        <taxon>Aspergillaceae</taxon>
        <taxon>Aspergillus</taxon>
        <taxon>Aspergillus subgen. Circumdati</taxon>
    </lineage>
</organism>
<dbReference type="RefSeq" id="XP_025400328.1">
    <property type="nucleotide sequence ID" value="XM_025546553.1"/>
</dbReference>
<dbReference type="VEuPathDB" id="FungiDB:BO70DRAFT_395662"/>
<proteinExistence type="predicted"/>
<keyword evidence="3" id="KW-1185">Reference proteome</keyword>
<gene>
    <name evidence="2" type="ORF">BO70DRAFT_395662</name>
</gene>
<dbReference type="STRING" id="1448321.A0A317WET5"/>
<accession>A0A317WET5</accession>
<dbReference type="EMBL" id="MSFL01000009">
    <property type="protein sequence ID" value="PWY84986.1"/>
    <property type="molecule type" value="Genomic_DNA"/>
</dbReference>
<dbReference type="Proteomes" id="UP000247233">
    <property type="component" value="Unassembled WGS sequence"/>
</dbReference>
<sequence length="434" mass="49235">MDPRKLHFGFNPNKLRRPMALNNLSPETQRHYSPYLAHDDMLSVADSDNYQDEEEREEGEPSPVVGLPVAGRDLLDRRRHSGHNYVLAPRGRVIIKVEGFNPNITVRASVRTLRRTSVLFHEILPDDPRLVEQGGSVEYQAEGFNPVAVLMVLRAAHGLSTALPARCPKIPLELLFNIAHVVDHFGFFEGVRNAAPTWMTAVRPVQPSPGDQRIVDWVLCVLFAFRLTSDYMAATRQLVLERTATVAPEGAYSPAAVYRRIESDREAIMHALRGAVRDQIRDIRYQAHEEAPGMCPCRLLRDWRRLLGWMRYPKKNLLSPGLVFEMIHRRLGSYAAMSGPWSTVCDKGLLHKGFRRKVNGIVGSYSGIFPDGDNAARTRPERLAGFRFIFRFAGWPYPPAGIDTYPDHRWWVTCSIRPGPLIDFSDDDDDDDDD</sequence>
<feature type="region of interest" description="Disordered" evidence="1">
    <location>
        <begin position="48"/>
        <end position="68"/>
    </location>
</feature>
<evidence type="ECO:0000313" key="2">
    <source>
        <dbReference type="EMBL" id="PWY84986.1"/>
    </source>
</evidence>